<protein>
    <submittedName>
        <fullName evidence="2">Uncharacterized protein</fullName>
    </submittedName>
</protein>
<feature type="compositionally biased region" description="Polar residues" evidence="1">
    <location>
        <begin position="12"/>
        <end position="38"/>
    </location>
</feature>
<evidence type="ECO:0000256" key="1">
    <source>
        <dbReference type="SAM" id="MobiDB-lite"/>
    </source>
</evidence>
<keyword evidence="3" id="KW-1185">Reference proteome</keyword>
<name>A0AAN7GQ04_9MYRT</name>
<proteinExistence type="predicted"/>
<sequence>MHDFWQDLVTKAPSSEVRTGTEPRSLNHGTSGLPLSSSAKREKGVEGTTNSRRGTKLLNSASKLQLRPSHSRACSKLVYSADARDKSLTTCPSFSSWIPPSSSRSSSVESRIPEFRFTINYSLAE</sequence>
<dbReference type="Proteomes" id="UP001345219">
    <property type="component" value="Chromosome 12"/>
</dbReference>
<dbReference type="EMBL" id="JAXIOK010000019">
    <property type="protein sequence ID" value="KAK4748741.1"/>
    <property type="molecule type" value="Genomic_DNA"/>
</dbReference>
<reference evidence="2 3" key="1">
    <citation type="journal article" date="2023" name="Hortic Res">
        <title>Pangenome of water caltrop reveals structural variations and asymmetric subgenome divergence after allopolyploidization.</title>
        <authorList>
            <person name="Zhang X."/>
            <person name="Chen Y."/>
            <person name="Wang L."/>
            <person name="Yuan Y."/>
            <person name="Fang M."/>
            <person name="Shi L."/>
            <person name="Lu R."/>
            <person name="Comes H.P."/>
            <person name="Ma Y."/>
            <person name="Chen Y."/>
            <person name="Huang G."/>
            <person name="Zhou Y."/>
            <person name="Zheng Z."/>
            <person name="Qiu Y."/>
        </authorList>
    </citation>
    <scope>NUCLEOTIDE SEQUENCE [LARGE SCALE GENOMIC DNA]</scope>
    <source>
        <tissue evidence="2">Roots</tissue>
    </source>
</reference>
<feature type="compositionally biased region" description="Polar residues" evidence="1">
    <location>
        <begin position="47"/>
        <end position="63"/>
    </location>
</feature>
<dbReference type="AlphaFoldDB" id="A0AAN7GQ04"/>
<evidence type="ECO:0000313" key="2">
    <source>
        <dbReference type="EMBL" id="KAK4748741.1"/>
    </source>
</evidence>
<evidence type="ECO:0000313" key="3">
    <source>
        <dbReference type="Proteomes" id="UP001345219"/>
    </source>
</evidence>
<comment type="caution">
    <text evidence="2">The sequence shown here is derived from an EMBL/GenBank/DDBJ whole genome shotgun (WGS) entry which is preliminary data.</text>
</comment>
<feature type="region of interest" description="Disordered" evidence="1">
    <location>
        <begin position="1"/>
        <end position="64"/>
    </location>
</feature>
<accession>A0AAN7GQ04</accession>
<organism evidence="2 3">
    <name type="scientific">Trapa incisa</name>
    <dbReference type="NCBI Taxonomy" id="236973"/>
    <lineage>
        <taxon>Eukaryota</taxon>
        <taxon>Viridiplantae</taxon>
        <taxon>Streptophyta</taxon>
        <taxon>Embryophyta</taxon>
        <taxon>Tracheophyta</taxon>
        <taxon>Spermatophyta</taxon>
        <taxon>Magnoliopsida</taxon>
        <taxon>eudicotyledons</taxon>
        <taxon>Gunneridae</taxon>
        <taxon>Pentapetalae</taxon>
        <taxon>rosids</taxon>
        <taxon>malvids</taxon>
        <taxon>Myrtales</taxon>
        <taxon>Lythraceae</taxon>
        <taxon>Trapa</taxon>
    </lineage>
</organism>
<gene>
    <name evidence="2" type="ORF">SAY87_015327</name>
</gene>